<dbReference type="InterPro" id="IPR017540">
    <property type="entry name" value="Exosortase-1"/>
</dbReference>
<dbReference type="InterPro" id="IPR026392">
    <property type="entry name" value="Exo/Archaeosortase_dom"/>
</dbReference>
<dbReference type="Pfam" id="PF09721">
    <property type="entry name" value="Exosortase_EpsH"/>
    <property type="match status" value="1"/>
</dbReference>
<dbReference type="GO" id="GO:0006508">
    <property type="term" value="P:proteolysis"/>
    <property type="evidence" value="ECO:0007669"/>
    <property type="project" value="UniProtKB-KW"/>
</dbReference>
<dbReference type="NCBIfam" id="TIGR03109">
    <property type="entry name" value="exosort_XrtA"/>
    <property type="match status" value="1"/>
</dbReference>
<feature type="domain" description="Methanolan biosynthesis EpsI" evidence="9">
    <location>
        <begin position="321"/>
        <end position="512"/>
    </location>
</feature>
<evidence type="ECO:0000256" key="3">
    <source>
        <dbReference type="ARBA" id="ARBA00022670"/>
    </source>
</evidence>
<dbReference type="NCBIfam" id="TIGR02602">
    <property type="entry name" value="8TM_EpsH"/>
    <property type="match status" value="1"/>
</dbReference>
<dbReference type="EMBL" id="FWFR01000003">
    <property type="protein sequence ID" value="SLN69061.1"/>
    <property type="molecule type" value="Genomic_DNA"/>
</dbReference>
<feature type="transmembrane region" description="Helical" evidence="8">
    <location>
        <begin position="265"/>
        <end position="286"/>
    </location>
</feature>
<evidence type="ECO:0000313" key="10">
    <source>
        <dbReference type="EMBL" id="SLN69061.1"/>
    </source>
</evidence>
<keyword evidence="6 8" id="KW-1133">Transmembrane helix</keyword>
<feature type="transmembrane region" description="Helical" evidence="8">
    <location>
        <begin position="89"/>
        <end position="108"/>
    </location>
</feature>
<dbReference type="AlphaFoldDB" id="A0A1Y5TV51"/>
<keyword evidence="11" id="KW-1185">Reference proteome</keyword>
<evidence type="ECO:0000256" key="5">
    <source>
        <dbReference type="ARBA" id="ARBA00022801"/>
    </source>
</evidence>
<evidence type="ECO:0000259" key="9">
    <source>
        <dbReference type="Pfam" id="PF11984"/>
    </source>
</evidence>
<feature type="transmembrane region" description="Helical" evidence="8">
    <location>
        <begin position="138"/>
        <end position="156"/>
    </location>
</feature>
<dbReference type="InterPro" id="IPR014263">
    <property type="entry name" value="Methanolan_biosynth_EpsI"/>
</dbReference>
<keyword evidence="3" id="KW-0645">Protease</keyword>
<accession>A0A1Y5TV51</accession>
<dbReference type="GO" id="GO:0005886">
    <property type="term" value="C:plasma membrane"/>
    <property type="evidence" value="ECO:0007669"/>
    <property type="project" value="UniProtKB-SubCell"/>
</dbReference>
<dbReference type="NCBIfam" id="TIGR04178">
    <property type="entry name" value="exo_archaeo"/>
    <property type="match status" value="1"/>
</dbReference>
<proteinExistence type="predicted"/>
<dbReference type="InParanoid" id="A0A1Y5TV51"/>
<gene>
    <name evidence="10" type="ORF">OCH7691_03151</name>
</gene>
<evidence type="ECO:0000256" key="4">
    <source>
        <dbReference type="ARBA" id="ARBA00022692"/>
    </source>
</evidence>
<feature type="transmembrane region" description="Helical" evidence="8">
    <location>
        <begin position="315"/>
        <end position="335"/>
    </location>
</feature>
<dbReference type="Proteomes" id="UP000193200">
    <property type="component" value="Unassembled WGS sequence"/>
</dbReference>
<feature type="transmembrane region" description="Helical" evidence="8">
    <location>
        <begin position="199"/>
        <end position="219"/>
    </location>
</feature>
<feature type="transmembrane region" description="Helical" evidence="8">
    <location>
        <begin position="226"/>
        <end position="253"/>
    </location>
</feature>
<dbReference type="GO" id="GO:0008233">
    <property type="term" value="F:peptidase activity"/>
    <property type="evidence" value="ECO:0007669"/>
    <property type="project" value="UniProtKB-KW"/>
</dbReference>
<dbReference type="InterPro" id="IPR013426">
    <property type="entry name" value="EpsH-like"/>
</dbReference>
<dbReference type="NCBIfam" id="TIGR02914">
    <property type="entry name" value="EpsI_fam"/>
    <property type="match status" value="1"/>
</dbReference>
<feature type="transmembrane region" description="Helical" evidence="8">
    <location>
        <begin position="168"/>
        <end position="187"/>
    </location>
</feature>
<keyword evidence="7 8" id="KW-0472">Membrane</keyword>
<evidence type="ECO:0000256" key="6">
    <source>
        <dbReference type="ARBA" id="ARBA00022989"/>
    </source>
</evidence>
<feature type="transmembrane region" description="Helical" evidence="8">
    <location>
        <begin position="23"/>
        <end position="42"/>
    </location>
</feature>
<keyword evidence="2" id="KW-1003">Cell membrane</keyword>
<evidence type="ECO:0000256" key="7">
    <source>
        <dbReference type="ARBA" id="ARBA00023136"/>
    </source>
</evidence>
<evidence type="ECO:0000256" key="1">
    <source>
        <dbReference type="ARBA" id="ARBA00004651"/>
    </source>
</evidence>
<feature type="transmembrane region" description="Helical" evidence="8">
    <location>
        <begin position="54"/>
        <end position="74"/>
    </location>
</feature>
<dbReference type="Pfam" id="PF11984">
    <property type="entry name" value="DUF3485"/>
    <property type="match status" value="1"/>
</dbReference>
<evidence type="ECO:0000313" key="11">
    <source>
        <dbReference type="Proteomes" id="UP000193200"/>
    </source>
</evidence>
<name>A0A1Y5TV51_9PROT</name>
<evidence type="ECO:0000256" key="2">
    <source>
        <dbReference type="ARBA" id="ARBA00022475"/>
    </source>
</evidence>
<sequence>MDLAHQDGQAGAASDGNDADHRLWLIAGAALAGLLAYLGFLYRDSVASLVNVWYGNETYNHGFLIIPISLYLVWDRRHLFRQYLPQPQPWLAILFPILGFGWLIAEVASAAIGQHLMLILMIQLALFGVFGPKVYRAFLFPFAYLLFMLPVGEFLVPHLQDFTARFSVVFLQMLNIPVYIDGVFITIPNGRFEVAEACAGIRFLIASIAFGFLYANLVYRSFGRRLIFVGLSFVVPVIANGFRAFGIIIIAHLSDNELAVGVDHLVYGWFFFAFVLILLIWIGMAFREDNLPAPIGERPAAVKPTMRDRRAGGSIVITVMLAGVLATAAPAYALYIAGLGGSLATEAVPAPQSRSPWSVVARQSVWSPSFPGADAMLHRVYSNGERDVDLVIAYFARQRPGAEVISHHNRLYDGETWQRTRSYTVNIKFDGHKVPVTVKDLVGPGRRRIVLDFWWIDGGYGSGGVKAKIAQAKGELISGRRDAAAIVLSALYEDDPGAALKRIEDLLEHMAPIGPLLSGIRPDA</sequence>
<comment type="subcellular location">
    <subcellularLocation>
        <location evidence="1">Cell membrane</location>
        <topology evidence="1">Multi-pass membrane protein</topology>
    </subcellularLocation>
</comment>
<dbReference type="InterPro" id="IPR019127">
    <property type="entry name" value="Exosortase"/>
</dbReference>
<keyword evidence="5" id="KW-0378">Hydrolase</keyword>
<protein>
    <submittedName>
        <fullName evidence="10">Transmembrane exosortase (Exosortase_EpsH)</fullName>
    </submittedName>
</protein>
<organism evidence="10 11">
    <name type="scientific">Oceanibacterium hippocampi</name>
    <dbReference type="NCBI Taxonomy" id="745714"/>
    <lineage>
        <taxon>Bacteria</taxon>
        <taxon>Pseudomonadati</taxon>
        <taxon>Pseudomonadota</taxon>
        <taxon>Alphaproteobacteria</taxon>
        <taxon>Sneathiellales</taxon>
        <taxon>Sneathiellaceae</taxon>
        <taxon>Oceanibacterium</taxon>
    </lineage>
</organism>
<reference evidence="10 11" key="1">
    <citation type="submission" date="2017-03" db="EMBL/GenBank/DDBJ databases">
        <authorList>
            <person name="Afonso C.L."/>
            <person name="Miller P.J."/>
            <person name="Scott M.A."/>
            <person name="Spackman E."/>
            <person name="Goraichik I."/>
            <person name="Dimitrov K.M."/>
            <person name="Suarez D.L."/>
            <person name="Swayne D.E."/>
        </authorList>
    </citation>
    <scope>NUCLEOTIDE SEQUENCE [LARGE SCALE GENOMIC DNA]</scope>
    <source>
        <strain evidence="10 11">CECT 7691</strain>
    </source>
</reference>
<keyword evidence="4 8" id="KW-0812">Transmembrane</keyword>
<evidence type="ECO:0000256" key="8">
    <source>
        <dbReference type="SAM" id="Phobius"/>
    </source>
</evidence>